<evidence type="ECO:0000313" key="3">
    <source>
        <dbReference type="Proteomes" id="UP000479710"/>
    </source>
</evidence>
<dbReference type="EMBL" id="SPHZ02000003">
    <property type="protein sequence ID" value="KAF0926333.1"/>
    <property type="molecule type" value="Genomic_DNA"/>
</dbReference>
<dbReference type="Proteomes" id="UP000479710">
    <property type="component" value="Unassembled WGS sequence"/>
</dbReference>
<accession>A0A6G1ENX6</accession>
<organism evidence="2 3">
    <name type="scientific">Oryza meyeriana var. granulata</name>
    <dbReference type="NCBI Taxonomy" id="110450"/>
    <lineage>
        <taxon>Eukaryota</taxon>
        <taxon>Viridiplantae</taxon>
        <taxon>Streptophyta</taxon>
        <taxon>Embryophyta</taxon>
        <taxon>Tracheophyta</taxon>
        <taxon>Spermatophyta</taxon>
        <taxon>Magnoliopsida</taxon>
        <taxon>Liliopsida</taxon>
        <taxon>Poales</taxon>
        <taxon>Poaceae</taxon>
        <taxon>BOP clade</taxon>
        <taxon>Oryzoideae</taxon>
        <taxon>Oryzeae</taxon>
        <taxon>Oryzinae</taxon>
        <taxon>Oryza</taxon>
        <taxon>Oryza meyeriana</taxon>
    </lineage>
</organism>
<reference evidence="2 3" key="1">
    <citation type="submission" date="2019-11" db="EMBL/GenBank/DDBJ databases">
        <title>Whole genome sequence of Oryza granulata.</title>
        <authorList>
            <person name="Li W."/>
        </authorList>
    </citation>
    <scope>NUCLEOTIDE SEQUENCE [LARGE SCALE GENOMIC DNA]</scope>
    <source>
        <strain evidence="3">cv. Menghai</strain>
        <tissue evidence="2">Leaf</tissue>
    </source>
</reference>
<feature type="signal peptide" evidence="1">
    <location>
        <begin position="1"/>
        <end position="17"/>
    </location>
</feature>
<feature type="chain" id="PRO_5026033476" description="Rx N-terminal domain-containing protein" evidence="1">
    <location>
        <begin position="18"/>
        <end position="80"/>
    </location>
</feature>
<sequence length="80" mass="9130">MAYYDLTLEQLIKGVLALLLDFLQLYAQQQAEKELAAIGDELDTLYEKFEKDHREKKSSTKAKGIWMVGCSENCDLATLE</sequence>
<dbReference type="AlphaFoldDB" id="A0A6G1ENX6"/>
<evidence type="ECO:0008006" key="4">
    <source>
        <dbReference type="Google" id="ProtNLM"/>
    </source>
</evidence>
<comment type="caution">
    <text evidence="2">The sequence shown here is derived from an EMBL/GenBank/DDBJ whole genome shotgun (WGS) entry which is preliminary data.</text>
</comment>
<proteinExistence type="predicted"/>
<keyword evidence="1" id="KW-0732">Signal</keyword>
<keyword evidence="3" id="KW-1185">Reference proteome</keyword>
<protein>
    <recommendedName>
        <fullName evidence="4">Rx N-terminal domain-containing protein</fullName>
    </recommendedName>
</protein>
<gene>
    <name evidence="2" type="ORF">E2562_022253</name>
</gene>
<evidence type="ECO:0000313" key="2">
    <source>
        <dbReference type="EMBL" id="KAF0926333.1"/>
    </source>
</evidence>
<name>A0A6G1ENX6_9ORYZ</name>
<evidence type="ECO:0000256" key="1">
    <source>
        <dbReference type="SAM" id="SignalP"/>
    </source>
</evidence>